<feature type="transmembrane region" description="Helical" evidence="5">
    <location>
        <begin position="37"/>
        <end position="55"/>
    </location>
</feature>
<feature type="transmembrane region" description="Helical" evidence="5">
    <location>
        <begin position="62"/>
        <end position="79"/>
    </location>
</feature>
<dbReference type="Proteomes" id="UP000198697">
    <property type="component" value="Unassembled WGS sequence"/>
</dbReference>
<feature type="transmembrane region" description="Helical" evidence="5">
    <location>
        <begin position="234"/>
        <end position="252"/>
    </location>
</feature>
<feature type="transmembrane region" description="Helical" evidence="5">
    <location>
        <begin position="171"/>
        <end position="190"/>
    </location>
</feature>
<feature type="transmembrane region" description="Helical" evidence="5">
    <location>
        <begin position="143"/>
        <end position="164"/>
    </location>
</feature>
<keyword evidence="4 5" id="KW-0472">Membrane</keyword>
<dbReference type="EMBL" id="FOHS01000006">
    <property type="protein sequence ID" value="SEU04346.1"/>
    <property type="molecule type" value="Genomic_DNA"/>
</dbReference>
<dbReference type="Pfam" id="PF04932">
    <property type="entry name" value="Wzy_C"/>
    <property type="match status" value="1"/>
</dbReference>
<evidence type="ECO:0000256" key="5">
    <source>
        <dbReference type="SAM" id="Phobius"/>
    </source>
</evidence>
<evidence type="ECO:0000313" key="7">
    <source>
        <dbReference type="EMBL" id="SEU04346.1"/>
    </source>
</evidence>
<dbReference type="InterPro" id="IPR051533">
    <property type="entry name" value="WaaL-like"/>
</dbReference>
<dbReference type="RefSeq" id="WP_092774154.1">
    <property type="nucleotide sequence ID" value="NZ_FOHS01000006.1"/>
</dbReference>
<sequence length="484" mass="52787">MKSAPSLTTTFVKSRWLLPAAVAGAVAAGWLTGRLGILVPGALLLVPVVLLVLVVTFQSPRLGFAIYISYSFSLAYLSRHLNARVGLVLEGLLLVIWLAVLFHRTAPPDWRRLRNDLCWLALSWFFINLLELANPAGASTVGWFYEVRSSAVLWLLVVPLGFMVLRSKRDLNLFLYLVIGFSVFGALYGIKQKLLGPDVMEQQWLDQGGARTHVIWGQLRVFANYSEAAQYGSSQAHVALLCFILALGPCSLPKRLLLVAAGGLLLYGMLISGTRGAFYVLAAGGFVYLVLSKQLKVLTLGLLLAGAAFGVLKYTGIGNSSPGIFRLRTALDPNDPSLLVRLENQRILREYLRPRPLGGGVGVMGTYGTEYNAGKFLATIPPDSLFVKIWGQYGIVGLLIWLGMMLYILGKCAGIVWRLHDPGLRQKLLALTAGYAGILLCSYGNEIMNQMPSSVIVYVSWVFIFMGPQLDTDTPSLPAATPHG</sequence>
<dbReference type="GO" id="GO:0016020">
    <property type="term" value="C:membrane"/>
    <property type="evidence" value="ECO:0007669"/>
    <property type="project" value="UniProtKB-SubCell"/>
</dbReference>
<dbReference type="STRING" id="82805.SAMN04487998_3646"/>
<name>A0A1I0J3H3_9BACT</name>
<feature type="transmembrane region" description="Helical" evidence="5">
    <location>
        <begin position="297"/>
        <end position="316"/>
    </location>
</feature>
<accession>A0A1I0J3H3</accession>
<evidence type="ECO:0000256" key="1">
    <source>
        <dbReference type="ARBA" id="ARBA00004141"/>
    </source>
</evidence>
<feature type="domain" description="O-antigen ligase-related" evidence="6">
    <location>
        <begin position="264"/>
        <end position="402"/>
    </location>
</feature>
<feature type="transmembrane region" description="Helical" evidence="5">
    <location>
        <begin position="85"/>
        <end position="105"/>
    </location>
</feature>
<dbReference type="AlphaFoldDB" id="A0A1I0J3H3"/>
<comment type="subcellular location">
    <subcellularLocation>
        <location evidence="1">Membrane</location>
        <topology evidence="1">Multi-pass membrane protein</topology>
    </subcellularLocation>
</comment>
<dbReference type="PANTHER" id="PTHR37422:SF13">
    <property type="entry name" value="LIPOPOLYSACCHARIDE BIOSYNTHESIS PROTEIN PA4999-RELATED"/>
    <property type="match status" value="1"/>
</dbReference>
<evidence type="ECO:0000259" key="6">
    <source>
        <dbReference type="Pfam" id="PF04932"/>
    </source>
</evidence>
<organism evidence="7 8">
    <name type="scientific">Hymenobacter actinosclerus</name>
    <dbReference type="NCBI Taxonomy" id="82805"/>
    <lineage>
        <taxon>Bacteria</taxon>
        <taxon>Pseudomonadati</taxon>
        <taxon>Bacteroidota</taxon>
        <taxon>Cytophagia</taxon>
        <taxon>Cytophagales</taxon>
        <taxon>Hymenobacteraceae</taxon>
        <taxon>Hymenobacter</taxon>
    </lineage>
</organism>
<evidence type="ECO:0000256" key="3">
    <source>
        <dbReference type="ARBA" id="ARBA00022989"/>
    </source>
</evidence>
<feature type="transmembrane region" description="Helical" evidence="5">
    <location>
        <begin position="451"/>
        <end position="470"/>
    </location>
</feature>
<keyword evidence="8" id="KW-1185">Reference proteome</keyword>
<feature type="transmembrane region" description="Helical" evidence="5">
    <location>
        <begin position="264"/>
        <end position="291"/>
    </location>
</feature>
<keyword evidence="2 5" id="KW-0812">Transmembrane</keyword>
<feature type="transmembrane region" description="Helical" evidence="5">
    <location>
        <begin position="393"/>
        <end position="416"/>
    </location>
</feature>
<evidence type="ECO:0000256" key="2">
    <source>
        <dbReference type="ARBA" id="ARBA00022692"/>
    </source>
</evidence>
<keyword evidence="3 5" id="KW-1133">Transmembrane helix</keyword>
<dbReference type="PANTHER" id="PTHR37422">
    <property type="entry name" value="TEICHURONIC ACID BIOSYNTHESIS PROTEIN TUAE"/>
    <property type="match status" value="1"/>
</dbReference>
<proteinExistence type="predicted"/>
<protein>
    <recommendedName>
        <fullName evidence="6">O-antigen ligase-related domain-containing protein</fullName>
    </recommendedName>
</protein>
<gene>
    <name evidence="7" type="ORF">SAMN04487998_3646</name>
</gene>
<evidence type="ECO:0000256" key="4">
    <source>
        <dbReference type="ARBA" id="ARBA00023136"/>
    </source>
</evidence>
<feature type="transmembrane region" description="Helical" evidence="5">
    <location>
        <begin position="428"/>
        <end position="444"/>
    </location>
</feature>
<dbReference type="OrthoDB" id="783093at2"/>
<reference evidence="8" key="1">
    <citation type="submission" date="2016-10" db="EMBL/GenBank/DDBJ databases">
        <authorList>
            <person name="Varghese N."/>
            <person name="Submissions S."/>
        </authorList>
    </citation>
    <scope>NUCLEOTIDE SEQUENCE [LARGE SCALE GENOMIC DNA]</scope>
    <source>
        <strain evidence="8">DSM 15310</strain>
    </source>
</reference>
<dbReference type="InterPro" id="IPR007016">
    <property type="entry name" value="O-antigen_ligase-rel_domated"/>
</dbReference>
<evidence type="ECO:0000313" key="8">
    <source>
        <dbReference type="Proteomes" id="UP000198697"/>
    </source>
</evidence>
<feature type="transmembrane region" description="Helical" evidence="5">
    <location>
        <begin position="12"/>
        <end position="31"/>
    </location>
</feature>